<dbReference type="InterPro" id="IPR029039">
    <property type="entry name" value="Flavoprotein-like_sf"/>
</dbReference>
<accession>A0A3R5XX01</accession>
<name>A0A3R5XX01_9BACT</name>
<dbReference type="KEGG" id="gtl:EP073_04670"/>
<reference evidence="4 5" key="1">
    <citation type="submission" date="2019-01" db="EMBL/GenBank/DDBJ databases">
        <title>Geovibrio thiophilus DSM 11263, complete genome.</title>
        <authorList>
            <person name="Spring S."/>
            <person name="Bunk B."/>
            <person name="Sproer C."/>
        </authorList>
    </citation>
    <scope>NUCLEOTIDE SEQUENCE [LARGE SCALE GENOMIC DNA]</scope>
    <source>
        <strain evidence="4 5">DSM 11263</strain>
    </source>
</reference>
<dbReference type="AlphaFoldDB" id="A0A3R5XX01"/>
<evidence type="ECO:0000256" key="1">
    <source>
        <dbReference type="ARBA" id="ARBA00022630"/>
    </source>
</evidence>
<dbReference type="Proteomes" id="UP000287502">
    <property type="component" value="Chromosome"/>
</dbReference>
<sequence length="181" mass="19555">MMKNVLVMTGSPRKGGNSDLMADAFIEGVKSAGHSVVKFETAFKNIKGCRACNSCFSKGKACVFDDDFNELAPHLEKADVLVFAAPLYCFSFPAQLKAAIDKFYSFYITEHPLAVKECCLLTCGADEGEEVFEGMVKMYEHLAAYSGWVDRGKLLVAGVAEKGDVKNTDSLGKAKELGAGI</sequence>
<evidence type="ECO:0000259" key="3">
    <source>
        <dbReference type="Pfam" id="PF03358"/>
    </source>
</evidence>
<dbReference type="InterPro" id="IPR005025">
    <property type="entry name" value="FMN_Rdtase-like_dom"/>
</dbReference>
<feature type="domain" description="NADPH-dependent FMN reductase-like" evidence="3">
    <location>
        <begin position="4"/>
        <end position="142"/>
    </location>
</feature>
<organism evidence="4 5">
    <name type="scientific">Geovibrio thiophilus</name>
    <dbReference type="NCBI Taxonomy" id="139438"/>
    <lineage>
        <taxon>Bacteria</taxon>
        <taxon>Pseudomonadati</taxon>
        <taxon>Deferribacterota</taxon>
        <taxon>Deferribacteres</taxon>
        <taxon>Deferribacterales</taxon>
        <taxon>Geovibrionaceae</taxon>
        <taxon>Geovibrio</taxon>
    </lineage>
</organism>
<keyword evidence="2" id="KW-0288">FMN</keyword>
<dbReference type="InterPro" id="IPR051796">
    <property type="entry name" value="ISF_SsuE-like"/>
</dbReference>
<protein>
    <submittedName>
        <fullName evidence="4">Flavodoxin family protein</fullName>
    </submittedName>
</protein>
<keyword evidence="5" id="KW-1185">Reference proteome</keyword>
<dbReference type="PANTHER" id="PTHR43278">
    <property type="entry name" value="NAD(P)H-DEPENDENT FMN-CONTAINING OXIDOREDUCTASE YWQN-RELATED"/>
    <property type="match status" value="1"/>
</dbReference>
<dbReference type="EMBL" id="CP035108">
    <property type="protein sequence ID" value="QAR32722.1"/>
    <property type="molecule type" value="Genomic_DNA"/>
</dbReference>
<dbReference type="Pfam" id="PF03358">
    <property type="entry name" value="FMN_red"/>
    <property type="match status" value="1"/>
</dbReference>
<keyword evidence="1" id="KW-0285">Flavoprotein</keyword>
<dbReference type="PANTHER" id="PTHR43278:SF2">
    <property type="entry name" value="IRON-SULFUR FLAVOPROTEIN"/>
    <property type="match status" value="1"/>
</dbReference>
<evidence type="ECO:0000313" key="5">
    <source>
        <dbReference type="Proteomes" id="UP000287502"/>
    </source>
</evidence>
<gene>
    <name evidence="4" type="ORF">EP073_04670</name>
</gene>
<dbReference type="SUPFAM" id="SSF52218">
    <property type="entry name" value="Flavoproteins"/>
    <property type="match status" value="1"/>
</dbReference>
<dbReference type="GO" id="GO:0016491">
    <property type="term" value="F:oxidoreductase activity"/>
    <property type="evidence" value="ECO:0007669"/>
    <property type="project" value="InterPro"/>
</dbReference>
<dbReference type="Gene3D" id="3.40.50.360">
    <property type="match status" value="1"/>
</dbReference>
<proteinExistence type="predicted"/>
<evidence type="ECO:0000256" key="2">
    <source>
        <dbReference type="ARBA" id="ARBA00022643"/>
    </source>
</evidence>
<dbReference type="OrthoDB" id="9805976at2"/>
<evidence type="ECO:0000313" key="4">
    <source>
        <dbReference type="EMBL" id="QAR32722.1"/>
    </source>
</evidence>